<dbReference type="EMBL" id="CP117417">
    <property type="protein sequence ID" value="WCT78491.1"/>
    <property type="molecule type" value="Genomic_DNA"/>
</dbReference>
<feature type="region of interest" description="Involved in Mg(2+) ion dislocation from EF-Tu" evidence="5">
    <location>
        <begin position="79"/>
        <end position="82"/>
    </location>
</feature>
<comment type="function">
    <text evidence="5 6">Associates with the EF-Tu.GDP complex and induces the exchange of GDP to GTP. It remains bound to the aminoacyl-tRNA.EF-Tu.GTP complex up to the GTP hydrolysis stage on the ribosome.</text>
</comment>
<evidence type="ECO:0000313" key="9">
    <source>
        <dbReference type="EMBL" id="WCT78491.1"/>
    </source>
</evidence>
<evidence type="ECO:0000256" key="4">
    <source>
        <dbReference type="ARBA" id="ARBA00022917"/>
    </source>
</evidence>
<sequence length="308" mass="31811">MAFTAADVKNLRERTGAGMMDCQKALKEANGDMEAAVDALRAKGLAAAAKKSSRTAAEGLVGLAIAGTKGIAVEVNSETDFVAKNDQFQDFVRKTTEAALNGDITDVEALKAAAYPDGGTVGEKLTSNVATIGENQQVRRIKAVSVSEGVVVAYMHNAAAPNLGKIGVLVALEGNAPADVLEPLGKQIGMHIAAAFPLALSAEDLDASLIERERKIAAEKAAESGKPEAVQAKMIEGAVAKYAKENALLSQLFVMDGKTPVSDVVAAAAKAAGATIKLVDYVRFQLGEGIEKEETDFAAEVAAAAGLK</sequence>
<evidence type="ECO:0000256" key="5">
    <source>
        <dbReference type="HAMAP-Rule" id="MF_00050"/>
    </source>
</evidence>
<dbReference type="Gene3D" id="1.10.286.20">
    <property type="match status" value="1"/>
</dbReference>
<dbReference type="InterPro" id="IPR014039">
    <property type="entry name" value="Transl_elong_EFTs/EF1B_dimer"/>
</dbReference>
<dbReference type="NCBIfam" id="TIGR00116">
    <property type="entry name" value="tsf"/>
    <property type="match status" value="1"/>
</dbReference>
<evidence type="ECO:0000256" key="3">
    <source>
        <dbReference type="ARBA" id="ARBA00022768"/>
    </source>
</evidence>
<dbReference type="PANTHER" id="PTHR11741">
    <property type="entry name" value="ELONGATION FACTOR TS"/>
    <property type="match status" value="1"/>
</dbReference>
<dbReference type="PANTHER" id="PTHR11741:SF0">
    <property type="entry name" value="ELONGATION FACTOR TS, MITOCHONDRIAL"/>
    <property type="match status" value="1"/>
</dbReference>
<dbReference type="InterPro" id="IPR036402">
    <property type="entry name" value="EF-Ts_dimer_sf"/>
</dbReference>
<dbReference type="GO" id="GO:0003746">
    <property type="term" value="F:translation elongation factor activity"/>
    <property type="evidence" value="ECO:0007669"/>
    <property type="project" value="UniProtKB-KW"/>
</dbReference>
<dbReference type="InterPro" id="IPR001816">
    <property type="entry name" value="Transl_elong_EFTs/EF1B"/>
</dbReference>
<evidence type="ECO:0000256" key="2">
    <source>
        <dbReference type="ARBA" id="ARBA00016956"/>
    </source>
</evidence>
<keyword evidence="10" id="KW-1185">Reference proteome</keyword>
<dbReference type="PROSITE" id="PS01127">
    <property type="entry name" value="EF_TS_2"/>
    <property type="match status" value="1"/>
</dbReference>
<dbReference type="InterPro" id="IPR009060">
    <property type="entry name" value="UBA-like_sf"/>
</dbReference>
<evidence type="ECO:0000259" key="8">
    <source>
        <dbReference type="Pfam" id="PF00889"/>
    </source>
</evidence>
<organism evidence="9 10">
    <name type="scientific">Novosphingobium humi</name>
    <dbReference type="NCBI Taxonomy" id="2282397"/>
    <lineage>
        <taxon>Bacteria</taxon>
        <taxon>Pseudomonadati</taxon>
        <taxon>Pseudomonadota</taxon>
        <taxon>Alphaproteobacteria</taxon>
        <taxon>Sphingomonadales</taxon>
        <taxon>Sphingomonadaceae</taxon>
        <taxon>Novosphingobium</taxon>
    </lineage>
</organism>
<keyword evidence="3 5" id="KW-0251">Elongation factor</keyword>
<dbReference type="InterPro" id="IPR018101">
    <property type="entry name" value="Transl_elong_Ts_CS"/>
</dbReference>
<dbReference type="RefSeq" id="WP_273618805.1">
    <property type="nucleotide sequence ID" value="NZ_CP117417.1"/>
</dbReference>
<dbReference type="SUPFAM" id="SSF54713">
    <property type="entry name" value="Elongation factor Ts (EF-Ts), dimerisation domain"/>
    <property type="match status" value="2"/>
</dbReference>
<dbReference type="HAMAP" id="MF_00050">
    <property type="entry name" value="EF_Ts"/>
    <property type="match status" value="1"/>
</dbReference>
<evidence type="ECO:0000256" key="7">
    <source>
        <dbReference type="RuleBase" id="RU000643"/>
    </source>
</evidence>
<keyword evidence="5" id="KW-0963">Cytoplasm</keyword>
<dbReference type="Gene3D" id="3.30.479.20">
    <property type="entry name" value="Elongation factor Ts, dimerisation domain"/>
    <property type="match status" value="2"/>
</dbReference>
<evidence type="ECO:0000256" key="1">
    <source>
        <dbReference type="ARBA" id="ARBA00005532"/>
    </source>
</evidence>
<dbReference type="CDD" id="cd14275">
    <property type="entry name" value="UBA_EF-Ts"/>
    <property type="match status" value="1"/>
</dbReference>
<comment type="similarity">
    <text evidence="1 5 6">Belongs to the EF-Ts family.</text>
</comment>
<dbReference type="Gene3D" id="1.10.8.10">
    <property type="entry name" value="DNA helicase RuvA subunit, C-terminal domain"/>
    <property type="match status" value="1"/>
</dbReference>
<dbReference type="Proteomes" id="UP001218231">
    <property type="component" value="Chromosome"/>
</dbReference>
<evidence type="ECO:0000313" key="10">
    <source>
        <dbReference type="Proteomes" id="UP001218231"/>
    </source>
</evidence>
<feature type="domain" description="Translation elongation factor EFTs/EF1B dimerisation" evidence="8">
    <location>
        <begin position="71"/>
        <end position="288"/>
    </location>
</feature>
<accession>A0ABY7U149</accession>
<dbReference type="SUPFAM" id="SSF46934">
    <property type="entry name" value="UBA-like"/>
    <property type="match status" value="1"/>
</dbReference>
<name>A0ABY7U149_9SPHN</name>
<reference evidence="9 10" key="1">
    <citation type="submission" date="2023-02" db="EMBL/GenBank/DDBJ databases">
        <title>Genome sequence of Novosphingobium humi KACC 19094.</title>
        <authorList>
            <person name="Kim S."/>
            <person name="Heo J."/>
            <person name="Kwon S.-W."/>
        </authorList>
    </citation>
    <scope>NUCLEOTIDE SEQUENCE [LARGE SCALE GENOMIC DNA]</scope>
    <source>
        <strain evidence="9 10">KACC 19094</strain>
    </source>
</reference>
<keyword evidence="4 5" id="KW-0648">Protein biosynthesis</keyword>
<proteinExistence type="inferred from homology"/>
<evidence type="ECO:0000256" key="6">
    <source>
        <dbReference type="RuleBase" id="RU000642"/>
    </source>
</evidence>
<comment type="subcellular location">
    <subcellularLocation>
        <location evidence="5 7">Cytoplasm</location>
    </subcellularLocation>
</comment>
<dbReference type="Pfam" id="PF00889">
    <property type="entry name" value="EF_TS"/>
    <property type="match status" value="1"/>
</dbReference>
<protein>
    <recommendedName>
        <fullName evidence="2 5">Elongation factor Ts</fullName>
        <shortName evidence="5">EF-Ts</shortName>
    </recommendedName>
</protein>
<gene>
    <name evidence="5 9" type="primary">tsf</name>
    <name evidence="9" type="ORF">PQ457_05865</name>
</gene>